<dbReference type="PRINTS" id="PR00725">
    <property type="entry name" value="DADACBPTASE1"/>
</dbReference>
<dbReference type="GO" id="GO:0009002">
    <property type="term" value="F:serine-type D-Ala-D-Ala carboxypeptidase activity"/>
    <property type="evidence" value="ECO:0007669"/>
    <property type="project" value="InterPro"/>
</dbReference>
<dbReference type="InterPro" id="IPR018044">
    <property type="entry name" value="Peptidase_S11"/>
</dbReference>
<evidence type="ECO:0000256" key="8">
    <source>
        <dbReference type="PIRSR" id="PIRSR618044-2"/>
    </source>
</evidence>
<organism evidence="11 12">
    <name type="scientific">Celeribacter indicus</name>
    <dbReference type="NCBI Taxonomy" id="1208324"/>
    <lineage>
        <taxon>Bacteria</taxon>
        <taxon>Pseudomonadati</taxon>
        <taxon>Pseudomonadota</taxon>
        <taxon>Alphaproteobacteria</taxon>
        <taxon>Rhodobacterales</taxon>
        <taxon>Roseobacteraceae</taxon>
        <taxon>Celeribacter</taxon>
    </lineage>
</organism>
<reference evidence="11 12" key="1">
    <citation type="journal article" date="2014" name="Int. J. Syst. Evol. Microbiol.">
        <title>Celeribacter indicus sp. nov., a polycyclic aromatic hydrocarbon-degrading bacterium from deep-sea sediment and reclassification of Huaishuia halophila as Celeribacter halophilus comb. nov.</title>
        <authorList>
            <person name="Lai Q."/>
            <person name="Cao J."/>
            <person name="Yuan J."/>
            <person name="Li F."/>
            <person name="Shao Z."/>
        </authorList>
    </citation>
    <scope>NUCLEOTIDE SEQUENCE [LARGE SCALE GENOMIC DNA]</scope>
    <source>
        <strain evidence="11">P73</strain>
    </source>
</reference>
<sequence>MMMSDVQARRFPRAVTGRVFPLLLITFAMVLAMSVRAIAAEYAALVMDARNGEVLHATNADTRLHPASLTKMMTLYIAFEAIEHGEISLDTMVTVSAKAASEPPSKLGLKAGQKIKLRYLIRAAAVKSANDAATAIGEAIEGSEAAFARRMNRTANALGMSRTTFKNAHGLTESGHLSTARDMSVLGRHLFYDFPEYYNLFSRQSADAGVRTVHHTNTRFLQTYQGADGIKTGYTSAAGFNLVASAHRGNERVIATVFGGRSTASRNAKVAELMDLGFKRAQTNVAVAKPARPPYLGKMGGGTITVAEGEKAPSVASKIIRVNVTVAKSPWPKYRPLPELAPESEEMLLAASDDVLNALTEAEQEAVVLAAATEATAAAAAEVTAAVEEGDRAETARAQIAPIPAIAPTLRPETVQLASVEPTAAVVSADPVPSTAPEIVTRLSTSGDRHWGINIGTYGTEYEARKELLKTALSEIEMLDGALRKVVRTPRGFDANFLGLTEDLAAMTCRRLEARGAECATVGPS</sequence>
<feature type="active site" description="Proton acceptor" evidence="7">
    <location>
        <position position="71"/>
    </location>
</feature>
<keyword evidence="5" id="KW-0573">Peptidoglycan synthesis</keyword>
<evidence type="ECO:0000256" key="2">
    <source>
        <dbReference type="ARBA" id="ARBA00022729"/>
    </source>
</evidence>
<evidence type="ECO:0000256" key="9">
    <source>
        <dbReference type="RuleBase" id="RU004016"/>
    </source>
</evidence>
<dbReference type="PANTHER" id="PTHR21581:SF6">
    <property type="entry name" value="TRAFFICKING PROTEIN PARTICLE COMPLEX SUBUNIT 12"/>
    <property type="match status" value="1"/>
</dbReference>
<evidence type="ECO:0000313" key="11">
    <source>
        <dbReference type="EMBL" id="AJE48915.1"/>
    </source>
</evidence>
<evidence type="ECO:0000256" key="5">
    <source>
        <dbReference type="ARBA" id="ARBA00022984"/>
    </source>
</evidence>
<dbReference type="Pfam" id="PF00768">
    <property type="entry name" value="Peptidase_S11"/>
    <property type="match status" value="1"/>
</dbReference>
<evidence type="ECO:0000256" key="4">
    <source>
        <dbReference type="ARBA" id="ARBA00022960"/>
    </source>
</evidence>
<gene>
    <name evidence="11" type="ORF">P73_4200</name>
</gene>
<evidence type="ECO:0000256" key="1">
    <source>
        <dbReference type="ARBA" id="ARBA00007164"/>
    </source>
</evidence>
<keyword evidence="12" id="KW-1185">Reference proteome</keyword>
<keyword evidence="6" id="KW-0961">Cell wall biogenesis/degradation</keyword>
<dbReference type="InterPro" id="IPR012338">
    <property type="entry name" value="Beta-lactam/transpept-like"/>
</dbReference>
<name>A0A0B5E675_9RHOB</name>
<feature type="binding site" evidence="8">
    <location>
        <position position="231"/>
    </location>
    <ligand>
        <name>substrate</name>
    </ligand>
</feature>
<accession>A0A0B5E675</accession>
<dbReference type="Gene3D" id="3.40.710.10">
    <property type="entry name" value="DD-peptidase/beta-lactamase superfamily"/>
    <property type="match status" value="1"/>
</dbReference>
<evidence type="ECO:0000256" key="7">
    <source>
        <dbReference type="PIRSR" id="PIRSR618044-1"/>
    </source>
</evidence>
<dbReference type="GO" id="GO:0071555">
    <property type="term" value="P:cell wall organization"/>
    <property type="evidence" value="ECO:0007669"/>
    <property type="project" value="UniProtKB-KW"/>
</dbReference>
<dbReference type="GO" id="GO:0008360">
    <property type="term" value="P:regulation of cell shape"/>
    <property type="evidence" value="ECO:0007669"/>
    <property type="project" value="UniProtKB-KW"/>
</dbReference>
<proteinExistence type="inferred from homology"/>
<dbReference type="STRING" id="1208324.P73_4200"/>
<keyword evidence="11" id="KW-0645">Protease</keyword>
<dbReference type="KEGG" id="cid:P73_4200"/>
<keyword evidence="4" id="KW-0133">Cell shape</keyword>
<dbReference type="AlphaFoldDB" id="A0A0B5E675"/>
<evidence type="ECO:0000259" key="10">
    <source>
        <dbReference type="Pfam" id="PF00768"/>
    </source>
</evidence>
<feature type="active site" description="Acyl-ester intermediate" evidence="7">
    <location>
        <position position="68"/>
    </location>
</feature>
<evidence type="ECO:0000256" key="3">
    <source>
        <dbReference type="ARBA" id="ARBA00022801"/>
    </source>
</evidence>
<comment type="similarity">
    <text evidence="1 9">Belongs to the peptidase S11 family.</text>
</comment>
<protein>
    <submittedName>
        <fullName evidence="11">D-alanyl-D-alanine carboxypeptidase</fullName>
    </submittedName>
</protein>
<dbReference type="GO" id="GO:0009252">
    <property type="term" value="P:peptidoglycan biosynthetic process"/>
    <property type="evidence" value="ECO:0007669"/>
    <property type="project" value="UniProtKB-KW"/>
</dbReference>
<evidence type="ECO:0000256" key="6">
    <source>
        <dbReference type="ARBA" id="ARBA00023316"/>
    </source>
</evidence>
<dbReference type="SUPFAM" id="SSF56601">
    <property type="entry name" value="beta-lactamase/transpeptidase-like"/>
    <property type="match status" value="1"/>
</dbReference>
<feature type="active site" evidence="7">
    <location>
        <position position="128"/>
    </location>
</feature>
<dbReference type="PANTHER" id="PTHR21581">
    <property type="entry name" value="D-ALANYL-D-ALANINE CARBOXYPEPTIDASE"/>
    <property type="match status" value="1"/>
</dbReference>
<dbReference type="GO" id="GO:0006508">
    <property type="term" value="P:proteolysis"/>
    <property type="evidence" value="ECO:0007669"/>
    <property type="project" value="InterPro"/>
</dbReference>
<keyword evidence="2" id="KW-0732">Signal</keyword>
<keyword evidence="11" id="KW-0121">Carboxypeptidase</keyword>
<dbReference type="Proteomes" id="UP000031521">
    <property type="component" value="Chromosome"/>
</dbReference>
<dbReference type="InterPro" id="IPR001967">
    <property type="entry name" value="Peptidase_S11_N"/>
</dbReference>
<dbReference type="HOGENOM" id="CLU_027070_1_1_5"/>
<dbReference type="EMBL" id="CP004393">
    <property type="protein sequence ID" value="AJE48915.1"/>
    <property type="molecule type" value="Genomic_DNA"/>
</dbReference>
<keyword evidence="3" id="KW-0378">Hydrolase</keyword>
<feature type="domain" description="Peptidase S11 D-alanyl-D-alanine carboxypeptidase A N-terminal" evidence="10">
    <location>
        <begin position="35"/>
        <end position="261"/>
    </location>
</feature>
<evidence type="ECO:0000313" key="12">
    <source>
        <dbReference type="Proteomes" id="UP000031521"/>
    </source>
</evidence>